<feature type="domain" description="Flavodoxin-like" evidence="1">
    <location>
        <begin position="5"/>
        <end position="155"/>
    </location>
</feature>
<sequence length="155" mass="16851">MKSKVLVAYFSASGVTARAAREIAAATGGELFEIAPALPYSRADLDWTDKNSRSSVEMNDEGCRPAMKSAAPDISGFDRIFIGFPIWWYVEPRIVDTFLERVDLKGKEVVAFATSGGSGIAGAERRMKAFCPAAKWQKGKLVNRGAGEWAASLER</sequence>
<dbReference type="PANTHER" id="PTHR39201:SF1">
    <property type="entry name" value="FLAVODOXIN-LIKE DOMAIN-CONTAINING PROTEIN"/>
    <property type="match status" value="1"/>
</dbReference>
<reference evidence="2" key="2">
    <citation type="journal article" date="2021" name="PeerJ">
        <title>Extensive microbial diversity within the chicken gut microbiome revealed by metagenomics and culture.</title>
        <authorList>
            <person name="Gilroy R."/>
            <person name="Ravi A."/>
            <person name="Getino M."/>
            <person name="Pursley I."/>
            <person name="Horton D.L."/>
            <person name="Alikhan N.F."/>
            <person name="Baker D."/>
            <person name="Gharbi K."/>
            <person name="Hall N."/>
            <person name="Watson M."/>
            <person name="Adriaenssens E.M."/>
            <person name="Foster-Nyarko E."/>
            <person name="Jarju S."/>
            <person name="Secka A."/>
            <person name="Antonio M."/>
            <person name="Oren A."/>
            <person name="Chaudhuri R.R."/>
            <person name="La Ragione R."/>
            <person name="Hildebrand F."/>
            <person name="Pallen M.J."/>
        </authorList>
    </citation>
    <scope>NUCLEOTIDE SEQUENCE</scope>
    <source>
        <strain evidence="2">9366</strain>
    </source>
</reference>
<evidence type="ECO:0000259" key="1">
    <source>
        <dbReference type="PROSITE" id="PS50902"/>
    </source>
</evidence>
<evidence type="ECO:0000313" key="2">
    <source>
        <dbReference type="EMBL" id="HIU63005.1"/>
    </source>
</evidence>
<dbReference type="EMBL" id="DVNJ01000024">
    <property type="protein sequence ID" value="HIU63005.1"/>
    <property type="molecule type" value="Genomic_DNA"/>
</dbReference>
<dbReference type="AlphaFoldDB" id="A0A9D1SK91"/>
<dbReference type="GO" id="GO:0010181">
    <property type="term" value="F:FMN binding"/>
    <property type="evidence" value="ECO:0007669"/>
    <property type="project" value="InterPro"/>
</dbReference>
<organism evidence="2 3">
    <name type="scientific">Candidatus Caccalectryoclostridium excrementigallinarum</name>
    <dbReference type="NCBI Taxonomy" id="2840710"/>
    <lineage>
        <taxon>Bacteria</taxon>
        <taxon>Bacillati</taxon>
        <taxon>Bacillota</taxon>
        <taxon>Clostridia</taxon>
        <taxon>Christensenellales</taxon>
        <taxon>Christensenellaceae</taxon>
        <taxon>Christensenellaceae incertae sedis</taxon>
        <taxon>Candidatus Caccalectryoclostridium</taxon>
    </lineage>
</organism>
<dbReference type="GO" id="GO:0016651">
    <property type="term" value="F:oxidoreductase activity, acting on NAD(P)H"/>
    <property type="evidence" value="ECO:0007669"/>
    <property type="project" value="UniProtKB-ARBA"/>
</dbReference>
<dbReference type="InterPro" id="IPR008254">
    <property type="entry name" value="Flavodoxin/NO_synth"/>
</dbReference>
<accession>A0A9D1SK91</accession>
<reference evidence="2" key="1">
    <citation type="submission" date="2020-10" db="EMBL/GenBank/DDBJ databases">
        <authorList>
            <person name="Gilroy R."/>
        </authorList>
    </citation>
    <scope>NUCLEOTIDE SEQUENCE</scope>
    <source>
        <strain evidence="2">9366</strain>
    </source>
</reference>
<dbReference type="NCBIfam" id="NF005501">
    <property type="entry name" value="PRK07116.1"/>
    <property type="match status" value="1"/>
</dbReference>
<dbReference type="InterPro" id="IPR029039">
    <property type="entry name" value="Flavoprotein-like_sf"/>
</dbReference>
<dbReference type="Proteomes" id="UP000824145">
    <property type="component" value="Unassembled WGS sequence"/>
</dbReference>
<dbReference type="SUPFAM" id="SSF52218">
    <property type="entry name" value="Flavoproteins"/>
    <property type="match status" value="1"/>
</dbReference>
<gene>
    <name evidence="2" type="ORF">IAB07_04500</name>
</gene>
<name>A0A9D1SK91_9FIRM</name>
<dbReference type="Gene3D" id="3.40.50.360">
    <property type="match status" value="1"/>
</dbReference>
<evidence type="ECO:0000313" key="3">
    <source>
        <dbReference type="Proteomes" id="UP000824145"/>
    </source>
</evidence>
<dbReference type="PROSITE" id="PS50902">
    <property type="entry name" value="FLAVODOXIN_LIKE"/>
    <property type="match status" value="1"/>
</dbReference>
<protein>
    <submittedName>
        <fullName evidence="2">NAD(P)H-dependent oxidoreductase</fullName>
    </submittedName>
</protein>
<dbReference type="PANTHER" id="PTHR39201">
    <property type="entry name" value="EXPORTED PROTEIN-RELATED"/>
    <property type="match status" value="1"/>
</dbReference>
<dbReference type="Pfam" id="PF12682">
    <property type="entry name" value="Flavodoxin_4"/>
    <property type="match status" value="1"/>
</dbReference>
<comment type="caution">
    <text evidence="2">The sequence shown here is derived from an EMBL/GenBank/DDBJ whole genome shotgun (WGS) entry which is preliminary data.</text>
</comment>
<proteinExistence type="predicted"/>